<evidence type="ECO:0000256" key="1">
    <source>
        <dbReference type="ARBA" id="ARBA00001970"/>
    </source>
</evidence>
<comment type="similarity">
    <text evidence="7">Belongs to the chloroperoxidase family.</text>
</comment>
<sequence>MKQSILAIFSALAVLVTLTAAASTGGHGGGSGSTGNNSIDWNAHKWLAPSSTDSRGPCPGLNTLANHGFLPRNGKNITVEMILDAIHQGFNVDPTSDVIRLAAKLGLLTTDNLAMSLEELALHGTLEHDVSLSRSDVFPDGSGDNIHFNETVFTTLAQANPGSDVYNVTSAAATMDKRLALDKIENPGLTNTVKEFFIRAVESSFYLSVMGDPIKGVAKKEFVQIFFREERLPIAEGWTRPTSLITTDLLGNLVGQIQESSHWSPSGEVVCPWIRLQPEGSLTAL</sequence>
<keyword evidence="11" id="KW-1185">Reference proteome</keyword>
<evidence type="ECO:0000256" key="4">
    <source>
        <dbReference type="ARBA" id="ARBA00022723"/>
    </source>
</evidence>
<reference evidence="10 11" key="1">
    <citation type="journal article" date="2019" name="Nat. Ecol. Evol.">
        <title>Megaphylogeny resolves global patterns of mushroom evolution.</title>
        <authorList>
            <person name="Varga T."/>
            <person name="Krizsan K."/>
            <person name="Foldi C."/>
            <person name="Dima B."/>
            <person name="Sanchez-Garcia M."/>
            <person name="Sanchez-Ramirez S."/>
            <person name="Szollosi G.J."/>
            <person name="Szarkandi J.G."/>
            <person name="Papp V."/>
            <person name="Albert L."/>
            <person name="Andreopoulos W."/>
            <person name="Angelini C."/>
            <person name="Antonin V."/>
            <person name="Barry K.W."/>
            <person name="Bougher N.L."/>
            <person name="Buchanan P."/>
            <person name="Buyck B."/>
            <person name="Bense V."/>
            <person name="Catcheside P."/>
            <person name="Chovatia M."/>
            <person name="Cooper J."/>
            <person name="Damon W."/>
            <person name="Desjardin D."/>
            <person name="Finy P."/>
            <person name="Geml J."/>
            <person name="Haridas S."/>
            <person name="Hughes K."/>
            <person name="Justo A."/>
            <person name="Karasinski D."/>
            <person name="Kautmanova I."/>
            <person name="Kiss B."/>
            <person name="Kocsube S."/>
            <person name="Kotiranta H."/>
            <person name="LaButti K.M."/>
            <person name="Lechner B.E."/>
            <person name="Liimatainen K."/>
            <person name="Lipzen A."/>
            <person name="Lukacs Z."/>
            <person name="Mihaltcheva S."/>
            <person name="Morgado L.N."/>
            <person name="Niskanen T."/>
            <person name="Noordeloos M.E."/>
            <person name="Ohm R.A."/>
            <person name="Ortiz-Santana B."/>
            <person name="Ovrebo C."/>
            <person name="Racz N."/>
            <person name="Riley R."/>
            <person name="Savchenko A."/>
            <person name="Shiryaev A."/>
            <person name="Soop K."/>
            <person name="Spirin V."/>
            <person name="Szebenyi C."/>
            <person name="Tomsovsky M."/>
            <person name="Tulloss R.E."/>
            <person name="Uehling J."/>
            <person name="Grigoriev I.V."/>
            <person name="Vagvolgyi C."/>
            <person name="Papp T."/>
            <person name="Martin F.M."/>
            <person name="Miettinen O."/>
            <person name="Hibbett D.S."/>
            <person name="Nagy L.G."/>
        </authorList>
    </citation>
    <scope>NUCLEOTIDE SEQUENCE [LARGE SCALE GENOMIC DNA]</scope>
    <source>
        <strain evidence="10 11">CBS 962.96</strain>
    </source>
</reference>
<evidence type="ECO:0000259" key="9">
    <source>
        <dbReference type="PROSITE" id="PS51405"/>
    </source>
</evidence>
<keyword evidence="4" id="KW-0479">Metal-binding</keyword>
<dbReference type="Pfam" id="PF01328">
    <property type="entry name" value="Peroxidase_2"/>
    <property type="match status" value="1"/>
</dbReference>
<evidence type="ECO:0000256" key="8">
    <source>
        <dbReference type="SAM" id="SignalP"/>
    </source>
</evidence>
<protein>
    <submittedName>
        <fullName evidence="10">Cloroperoxidase</fullName>
    </submittedName>
</protein>
<dbReference type="InterPro" id="IPR036851">
    <property type="entry name" value="Chloroperoxidase-like_sf"/>
</dbReference>
<dbReference type="InterPro" id="IPR000028">
    <property type="entry name" value="Chloroperoxidase"/>
</dbReference>
<feature type="chain" id="PRO_5020480092" evidence="8">
    <location>
        <begin position="22"/>
        <end position="285"/>
    </location>
</feature>
<dbReference type="PANTHER" id="PTHR33577">
    <property type="entry name" value="STERIGMATOCYSTIN BIOSYNTHESIS PEROXIDASE STCC-RELATED"/>
    <property type="match status" value="1"/>
</dbReference>
<dbReference type="Gene3D" id="1.10.489.10">
    <property type="entry name" value="Chloroperoxidase-like"/>
    <property type="match status" value="1"/>
</dbReference>
<feature type="domain" description="Heme haloperoxidase family profile" evidence="9">
    <location>
        <begin position="42"/>
        <end position="251"/>
    </location>
</feature>
<evidence type="ECO:0000313" key="11">
    <source>
        <dbReference type="Proteomes" id="UP000297245"/>
    </source>
</evidence>
<dbReference type="OrthoDB" id="407298at2759"/>
<dbReference type="GO" id="GO:0004601">
    <property type="term" value="F:peroxidase activity"/>
    <property type="evidence" value="ECO:0007669"/>
    <property type="project" value="UniProtKB-KW"/>
</dbReference>
<evidence type="ECO:0000256" key="2">
    <source>
        <dbReference type="ARBA" id="ARBA00022559"/>
    </source>
</evidence>
<keyword evidence="6" id="KW-0408">Iron</keyword>
<evidence type="ECO:0000256" key="3">
    <source>
        <dbReference type="ARBA" id="ARBA00022617"/>
    </source>
</evidence>
<feature type="signal peptide" evidence="8">
    <location>
        <begin position="1"/>
        <end position="21"/>
    </location>
</feature>
<name>A0A4S8LSA8_DENBC</name>
<dbReference type="EMBL" id="ML179297">
    <property type="protein sequence ID" value="THU91788.1"/>
    <property type="molecule type" value="Genomic_DNA"/>
</dbReference>
<organism evidence="10 11">
    <name type="scientific">Dendrothele bispora (strain CBS 962.96)</name>
    <dbReference type="NCBI Taxonomy" id="1314807"/>
    <lineage>
        <taxon>Eukaryota</taxon>
        <taxon>Fungi</taxon>
        <taxon>Dikarya</taxon>
        <taxon>Basidiomycota</taxon>
        <taxon>Agaricomycotina</taxon>
        <taxon>Agaricomycetes</taxon>
        <taxon>Agaricomycetidae</taxon>
        <taxon>Agaricales</taxon>
        <taxon>Agaricales incertae sedis</taxon>
        <taxon>Dendrothele</taxon>
    </lineage>
</organism>
<proteinExistence type="inferred from homology"/>
<dbReference type="PROSITE" id="PS51405">
    <property type="entry name" value="HEME_HALOPEROXIDASE"/>
    <property type="match status" value="1"/>
</dbReference>
<dbReference type="Proteomes" id="UP000297245">
    <property type="component" value="Unassembled WGS sequence"/>
</dbReference>
<gene>
    <name evidence="10" type="ORF">K435DRAFT_673337</name>
</gene>
<evidence type="ECO:0000256" key="6">
    <source>
        <dbReference type="ARBA" id="ARBA00023004"/>
    </source>
</evidence>
<dbReference type="SUPFAM" id="SSF47571">
    <property type="entry name" value="Cloroperoxidase"/>
    <property type="match status" value="1"/>
</dbReference>
<dbReference type="GO" id="GO:0046872">
    <property type="term" value="F:metal ion binding"/>
    <property type="evidence" value="ECO:0007669"/>
    <property type="project" value="UniProtKB-KW"/>
</dbReference>
<comment type="cofactor">
    <cofactor evidence="1">
        <name>heme b</name>
        <dbReference type="ChEBI" id="CHEBI:60344"/>
    </cofactor>
</comment>
<keyword evidence="5" id="KW-0560">Oxidoreductase</keyword>
<keyword evidence="8" id="KW-0732">Signal</keyword>
<dbReference type="AlphaFoldDB" id="A0A4S8LSA8"/>
<evidence type="ECO:0000256" key="7">
    <source>
        <dbReference type="ARBA" id="ARBA00025795"/>
    </source>
</evidence>
<keyword evidence="2 10" id="KW-0575">Peroxidase</keyword>
<dbReference type="PANTHER" id="PTHR33577:SF19">
    <property type="entry name" value="HEME HALOPEROXIDASE FAMILY PROFILE DOMAIN-CONTAINING PROTEIN-RELATED"/>
    <property type="match status" value="1"/>
</dbReference>
<evidence type="ECO:0000313" key="10">
    <source>
        <dbReference type="EMBL" id="THU91788.1"/>
    </source>
</evidence>
<keyword evidence="3" id="KW-0349">Heme</keyword>
<evidence type="ECO:0000256" key="5">
    <source>
        <dbReference type="ARBA" id="ARBA00023002"/>
    </source>
</evidence>
<accession>A0A4S8LSA8</accession>